<dbReference type="KEGG" id="mpe:MYPE3100"/>
<dbReference type="HOGENOM" id="CLU_731202_0_0_14"/>
<name>Q8EW94_MALP2</name>
<evidence type="ECO:0000313" key="1">
    <source>
        <dbReference type="EMBL" id="BAC44102.1"/>
    </source>
</evidence>
<proteinExistence type="predicted"/>
<gene>
    <name evidence="1" type="ordered locus">MYPE3100</name>
</gene>
<dbReference type="Proteomes" id="UP000002522">
    <property type="component" value="Chromosome"/>
</dbReference>
<organism evidence="1 2">
    <name type="scientific">Malacoplasma penetrans (strain HF-2)</name>
    <name type="common">Mycoplasma penetrans</name>
    <dbReference type="NCBI Taxonomy" id="272633"/>
    <lineage>
        <taxon>Bacteria</taxon>
        <taxon>Bacillati</taxon>
        <taxon>Mycoplasmatota</taxon>
        <taxon>Mycoplasmoidales</taxon>
        <taxon>Mycoplasmoidaceae</taxon>
        <taxon>Malacoplasma</taxon>
    </lineage>
</organism>
<dbReference type="EMBL" id="BA000026">
    <property type="protein sequence ID" value="BAC44102.1"/>
    <property type="molecule type" value="Genomic_DNA"/>
</dbReference>
<evidence type="ECO:0000313" key="2">
    <source>
        <dbReference type="Proteomes" id="UP000002522"/>
    </source>
</evidence>
<dbReference type="InParanoid" id="Q8EW94"/>
<reference evidence="1 2" key="1">
    <citation type="journal article" date="2002" name="Nucleic Acids Res.">
        <title>The complete genomic sequence of Mycoplasma penetrans, an intracellular bacterial pathogen in humans.</title>
        <authorList>
            <person name="Sasaki Y."/>
            <person name="Ishikawa J."/>
            <person name="Yamashita A."/>
            <person name="Oshima K."/>
            <person name="Kenri T."/>
            <person name="Furuya K."/>
            <person name="Yoshino C."/>
            <person name="Horino A."/>
            <person name="Shiba T."/>
            <person name="Sasaki T."/>
            <person name="Hattori M."/>
        </authorList>
    </citation>
    <scope>NUCLEOTIDE SEQUENCE [LARGE SCALE GENOMIC DNA]</scope>
    <source>
        <strain evidence="1 2">HF-2</strain>
    </source>
</reference>
<dbReference type="eggNOG" id="ENOG5032GCX">
    <property type="taxonomic scope" value="Bacteria"/>
</dbReference>
<accession>Q8EW94</accession>
<protein>
    <submittedName>
        <fullName evidence="1">Uncharacterized protein</fullName>
    </submittedName>
</protein>
<dbReference type="RefSeq" id="WP_011077138.1">
    <property type="nucleotide sequence ID" value="NC_004432.1"/>
</dbReference>
<sequence length="378" mass="44806">MFKKWFGKKKNDDQFIERDEWLQRDYILVPNETTPDDLTEYQKLIVLRKPEGEKRCVVDYSLSFNDVDRLQQDSIIGEADLFDENLKRVIPTYLNTKKNDFDLDNLDENELSEMSLTLRDTFNELKLTEADFKEVSIKEYKQDIPILKTDNLIGKVLKDKMTIFQYEQEKRKQAIQRDQNKAPDVDDIDGVDILTDFDLEIRDTWKDVVAYFEREESIEKRLRISDEDATLSPFYVSKIQPLFRNFIDVNFSEMKQASSLTSIYETAQEWYEDKAGMYTDEITSDGEEQFIDLNKRISEDPEIVMNDIFGEQESEVIEQPKTLSFFKNEVTANRGYHSPTEHDPKYVQFYKSNRNFVYEKVILDKKRGIFNIRKKTPA</sequence>
<dbReference type="AlphaFoldDB" id="Q8EW94"/>
<keyword evidence="2" id="KW-1185">Reference proteome</keyword>